<proteinExistence type="predicted"/>
<dbReference type="EMBL" id="FRFG01000010">
    <property type="protein sequence ID" value="SHO54999.1"/>
    <property type="molecule type" value="Genomic_DNA"/>
</dbReference>
<dbReference type="RefSeq" id="WP_200796879.1">
    <property type="nucleotide sequence ID" value="NZ_FRFG01000010.1"/>
</dbReference>
<gene>
    <name evidence="1" type="ORF">VQ7734_00718</name>
</gene>
<evidence type="ECO:0000313" key="1">
    <source>
        <dbReference type="EMBL" id="SHO54999.1"/>
    </source>
</evidence>
<name>A0A1M7YQV9_9VIBR</name>
<dbReference type="SUPFAM" id="SSF53474">
    <property type="entry name" value="alpha/beta-Hydrolases"/>
    <property type="match status" value="1"/>
</dbReference>
<dbReference type="Proteomes" id="UP000184600">
    <property type="component" value="Unassembled WGS sequence"/>
</dbReference>
<dbReference type="PANTHER" id="PTHR42972">
    <property type="entry name" value="TOL-PAL SYSTEM PROTEIN TOLB"/>
    <property type="match status" value="1"/>
</dbReference>
<organism evidence="1 2">
    <name type="scientific">Vibrio quintilis</name>
    <dbReference type="NCBI Taxonomy" id="1117707"/>
    <lineage>
        <taxon>Bacteria</taxon>
        <taxon>Pseudomonadati</taxon>
        <taxon>Pseudomonadota</taxon>
        <taxon>Gammaproteobacteria</taxon>
        <taxon>Vibrionales</taxon>
        <taxon>Vibrionaceae</taxon>
        <taxon>Vibrio</taxon>
    </lineage>
</organism>
<evidence type="ECO:0000313" key="2">
    <source>
        <dbReference type="Proteomes" id="UP000184600"/>
    </source>
</evidence>
<dbReference type="PANTHER" id="PTHR42972:SF8">
    <property type="entry name" value="POLYHYDROXYBUTYRATE DEPOLYMERASE"/>
    <property type="match status" value="1"/>
</dbReference>
<dbReference type="InterPro" id="IPR029058">
    <property type="entry name" value="AB_hydrolase_fold"/>
</dbReference>
<keyword evidence="2" id="KW-1185">Reference proteome</keyword>
<dbReference type="Gene3D" id="3.40.50.1820">
    <property type="entry name" value="alpha/beta hydrolase"/>
    <property type="match status" value="2"/>
</dbReference>
<sequence length="379" mass="41979">MTHIEATIIFPNMALNYSESKEMMKQTQLNLPKFLAIILVFIFTFQADATEKLPALGADIQNTSVSGLSSGGYMAGQFFMAHSAMMKGVGIVGAGPYLCSGSWPLPYEIASVTTCKNPRYSFWEPNTPHLIATTRQLSASGKIDDIQHLKTAHYYIFGGLNDQTVTQRVVDQNISFFQSLGVSERAIWYDDNVNAGHAFITDNPQDSACSVTRSPYINNCGFSQAGRILSQIYPDFTASETNPAATPEAFDQSEFIQEPFTSMDETGYVYIPPQCKSGTTCAVHVIFHGCRQGATVIGDKFYTGTGYNQYADANHLILLYPQVHRSASLTATEPENPKGCWDYWGYSEPQNPFGDFYTKDAPQIRAVYRMIQRLTSPGH</sequence>
<reference evidence="2" key="1">
    <citation type="submission" date="2016-12" db="EMBL/GenBank/DDBJ databases">
        <authorList>
            <person name="Rodrigo-Torres L."/>
            <person name="Arahal R.D."/>
            <person name="Lucena T."/>
        </authorList>
    </citation>
    <scope>NUCLEOTIDE SEQUENCE [LARGE SCALE GENOMIC DNA]</scope>
</reference>
<accession>A0A1M7YQV9</accession>
<dbReference type="AlphaFoldDB" id="A0A1M7YQV9"/>
<dbReference type="STRING" id="1117707.VQ7734_00718"/>
<protein>
    <submittedName>
        <fullName evidence="1">Esterase PHB depolymerase</fullName>
    </submittedName>
</protein>